<organism evidence="1">
    <name type="scientific">marine sediment metagenome</name>
    <dbReference type="NCBI Taxonomy" id="412755"/>
    <lineage>
        <taxon>unclassified sequences</taxon>
        <taxon>metagenomes</taxon>
        <taxon>ecological metagenomes</taxon>
    </lineage>
</organism>
<dbReference type="AlphaFoldDB" id="X1P896"/>
<gene>
    <name evidence="1" type="ORF">S06H3_34084</name>
</gene>
<feature type="non-terminal residue" evidence="1">
    <location>
        <position position="1"/>
    </location>
</feature>
<proteinExistence type="predicted"/>
<protein>
    <submittedName>
        <fullName evidence="1">Uncharacterized protein</fullName>
    </submittedName>
</protein>
<evidence type="ECO:0000313" key="1">
    <source>
        <dbReference type="EMBL" id="GAI27149.1"/>
    </source>
</evidence>
<accession>X1P896</accession>
<name>X1P896_9ZZZZ</name>
<sequence>CVVFAGGTGAPPIVLASVFSGVSRFCVWWVGVKIYPNTLGYGWVTGTPGRAQRERKVQIVRAN</sequence>
<dbReference type="EMBL" id="BARV01020421">
    <property type="protein sequence ID" value="GAI27149.1"/>
    <property type="molecule type" value="Genomic_DNA"/>
</dbReference>
<comment type="caution">
    <text evidence="1">The sequence shown here is derived from an EMBL/GenBank/DDBJ whole genome shotgun (WGS) entry which is preliminary data.</text>
</comment>
<reference evidence="1" key="1">
    <citation type="journal article" date="2014" name="Front. Microbiol.">
        <title>High frequency of phylogenetically diverse reductive dehalogenase-homologous genes in deep subseafloor sedimentary metagenomes.</title>
        <authorList>
            <person name="Kawai M."/>
            <person name="Futagami T."/>
            <person name="Toyoda A."/>
            <person name="Takaki Y."/>
            <person name="Nishi S."/>
            <person name="Hori S."/>
            <person name="Arai W."/>
            <person name="Tsubouchi T."/>
            <person name="Morono Y."/>
            <person name="Uchiyama I."/>
            <person name="Ito T."/>
            <person name="Fujiyama A."/>
            <person name="Inagaki F."/>
            <person name="Takami H."/>
        </authorList>
    </citation>
    <scope>NUCLEOTIDE SEQUENCE</scope>
    <source>
        <strain evidence="1">Expedition CK06-06</strain>
    </source>
</reference>